<proteinExistence type="predicted"/>
<sequence length="200" mass="23181">MGRVTRFMKGLVKARDQDCQESGVNWAEYEPYEPLYEGTMHDMPRRQAREEFNHLMSAKGERGEQLRLLLLANGIELDTTDEAVQVLHDWFRVNVESEPSNPERLRPIWYAVVNDISLFLGDVMISRCPNLEWVFWTGGKRDSSYQRHVITGFRAVANPKYYVDVDLNLATQGLWYMENVDQEPNQFVAMLREAAEMGGC</sequence>
<dbReference type="AlphaFoldDB" id="A0A5M3WZB6"/>
<keyword evidence="2" id="KW-1185">Reference proteome</keyword>
<dbReference type="Proteomes" id="UP000331127">
    <property type="component" value="Unassembled WGS sequence"/>
</dbReference>
<organism evidence="1 2">
    <name type="scientific">Acrocarpospora macrocephala</name>
    <dbReference type="NCBI Taxonomy" id="150177"/>
    <lineage>
        <taxon>Bacteria</taxon>
        <taxon>Bacillati</taxon>
        <taxon>Actinomycetota</taxon>
        <taxon>Actinomycetes</taxon>
        <taxon>Streptosporangiales</taxon>
        <taxon>Streptosporangiaceae</taxon>
        <taxon>Acrocarpospora</taxon>
    </lineage>
</organism>
<comment type="caution">
    <text evidence="1">The sequence shown here is derived from an EMBL/GenBank/DDBJ whole genome shotgun (WGS) entry which is preliminary data.</text>
</comment>
<evidence type="ECO:0000313" key="1">
    <source>
        <dbReference type="EMBL" id="GES12671.1"/>
    </source>
</evidence>
<accession>A0A5M3WZB6</accession>
<protein>
    <submittedName>
        <fullName evidence="1">Uncharacterized protein</fullName>
    </submittedName>
</protein>
<dbReference type="EMBL" id="BLAE01000037">
    <property type="protein sequence ID" value="GES12671.1"/>
    <property type="molecule type" value="Genomic_DNA"/>
</dbReference>
<reference evidence="1 2" key="1">
    <citation type="submission" date="2019-10" db="EMBL/GenBank/DDBJ databases">
        <title>Whole genome shotgun sequence of Acrocarpospora macrocephala NBRC 16266.</title>
        <authorList>
            <person name="Ichikawa N."/>
            <person name="Kimura A."/>
            <person name="Kitahashi Y."/>
            <person name="Komaki H."/>
            <person name="Oguchi A."/>
        </authorList>
    </citation>
    <scope>NUCLEOTIDE SEQUENCE [LARGE SCALE GENOMIC DNA]</scope>
    <source>
        <strain evidence="1 2">NBRC 16266</strain>
    </source>
</reference>
<name>A0A5M3WZB6_9ACTN</name>
<evidence type="ECO:0000313" key="2">
    <source>
        <dbReference type="Proteomes" id="UP000331127"/>
    </source>
</evidence>
<gene>
    <name evidence="1" type="ORF">Amac_062680</name>
</gene>